<feature type="transmembrane region" description="Helical" evidence="1">
    <location>
        <begin position="184"/>
        <end position="204"/>
    </location>
</feature>
<dbReference type="Proteomes" id="UP000291343">
    <property type="component" value="Unassembled WGS sequence"/>
</dbReference>
<evidence type="ECO:0000256" key="1">
    <source>
        <dbReference type="SAM" id="Phobius"/>
    </source>
</evidence>
<keyword evidence="1" id="KW-1133">Transmembrane helix</keyword>
<keyword evidence="1" id="KW-0812">Transmembrane</keyword>
<comment type="caution">
    <text evidence="2">The sequence shown here is derived from an EMBL/GenBank/DDBJ whole genome shotgun (WGS) entry which is preliminary data.</text>
</comment>
<keyword evidence="1" id="KW-0472">Membrane</keyword>
<sequence>MEKRTIYTILSYVEWIIALLLFTIHYLSFHASGKYEFFFVTSIYGGFHLVIFTKIYLQAVKEDEEEITGPSMNRTHPIIASFAINGKKTLMLTKAKALKGSRVHVSHDYDRETKVAKLREINRRLNGNGKSSRLKGVGLMVEGKFFGFEDVKNMMERNEWNLFFASFLLIEHYKSFHASEKFELFFVTIIYGGCLFMLVTLSLQDMEEEGGDENRYIVVAILGAVMYTVCAIFTFKTSLSTNSDEWECDDDGMFDANSKRARLLSKAILSTVEAVIFLFDALFKIINRSIVR</sequence>
<dbReference type="InParanoid" id="A0A482XJE4"/>
<feature type="transmembrane region" description="Helical" evidence="1">
    <location>
        <begin position="216"/>
        <end position="235"/>
    </location>
</feature>
<name>A0A482XJE4_LAOST</name>
<dbReference type="EMBL" id="QKKF02008541">
    <property type="protein sequence ID" value="RZF45640.1"/>
    <property type="molecule type" value="Genomic_DNA"/>
</dbReference>
<keyword evidence="3" id="KW-1185">Reference proteome</keyword>
<evidence type="ECO:0000313" key="3">
    <source>
        <dbReference type="Proteomes" id="UP000291343"/>
    </source>
</evidence>
<reference evidence="2 3" key="1">
    <citation type="journal article" date="2017" name="Gigascience">
        <title>Genome sequence of the small brown planthopper, Laodelphax striatellus.</title>
        <authorList>
            <person name="Zhu J."/>
            <person name="Jiang F."/>
            <person name="Wang X."/>
            <person name="Yang P."/>
            <person name="Bao Y."/>
            <person name="Zhao W."/>
            <person name="Wang W."/>
            <person name="Lu H."/>
            <person name="Wang Q."/>
            <person name="Cui N."/>
            <person name="Li J."/>
            <person name="Chen X."/>
            <person name="Luo L."/>
            <person name="Yu J."/>
            <person name="Kang L."/>
            <person name="Cui F."/>
        </authorList>
    </citation>
    <scope>NUCLEOTIDE SEQUENCE [LARGE SCALE GENOMIC DNA]</scope>
    <source>
        <strain evidence="2">Lst14</strain>
    </source>
</reference>
<dbReference type="AlphaFoldDB" id="A0A482XJE4"/>
<protein>
    <submittedName>
        <fullName evidence="2">Uncharacterized protein</fullName>
    </submittedName>
</protein>
<gene>
    <name evidence="2" type="ORF">LSTR_LSTR010591</name>
</gene>
<feature type="transmembrane region" description="Helical" evidence="1">
    <location>
        <begin position="37"/>
        <end position="57"/>
    </location>
</feature>
<proteinExistence type="predicted"/>
<organism evidence="2 3">
    <name type="scientific">Laodelphax striatellus</name>
    <name type="common">Small brown planthopper</name>
    <name type="synonym">Delphax striatella</name>
    <dbReference type="NCBI Taxonomy" id="195883"/>
    <lineage>
        <taxon>Eukaryota</taxon>
        <taxon>Metazoa</taxon>
        <taxon>Ecdysozoa</taxon>
        <taxon>Arthropoda</taxon>
        <taxon>Hexapoda</taxon>
        <taxon>Insecta</taxon>
        <taxon>Pterygota</taxon>
        <taxon>Neoptera</taxon>
        <taxon>Paraneoptera</taxon>
        <taxon>Hemiptera</taxon>
        <taxon>Auchenorrhyncha</taxon>
        <taxon>Fulgoroidea</taxon>
        <taxon>Delphacidae</taxon>
        <taxon>Criomorphinae</taxon>
        <taxon>Laodelphax</taxon>
    </lineage>
</organism>
<accession>A0A482XJE4</accession>
<feature type="transmembrane region" description="Helical" evidence="1">
    <location>
        <begin position="12"/>
        <end position="31"/>
    </location>
</feature>
<evidence type="ECO:0000313" key="2">
    <source>
        <dbReference type="EMBL" id="RZF45640.1"/>
    </source>
</evidence>